<gene>
    <name evidence="9" type="primary">CHIA_3</name>
    <name evidence="9" type="ORF">CFP56_011167</name>
</gene>
<protein>
    <submittedName>
        <fullName evidence="9">Acidic endochitinase</fullName>
    </submittedName>
</protein>
<evidence type="ECO:0000256" key="7">
    <source>
        <dbReference type="SAM" id="SignalP"/>
    </source>
</evidence>
<dbReference type="GO" id="GO:0008843">
    <property type="term" value="F:endochitinase activity"/>
    <property type="evidence" value="ECO:0007669"/>
    <property type="project" value="UniProtKB-EC"/>
</dbReference>
<dbReference type="InterPro" id="IPR050542">
    <property type="entry name" value="Glycosyl_Hydrlase18_Chitinase"/>
</dbReference>
<dbReference type="PANTHER" id="PTHR45708">
    <property type="entry name" value="ENDOCHITINASE"/>
    <property type="match status" value="1"/>
</dbReference>
<reference evidence="9 10" key="1">
    <citation type="journal article" date="2018" name="Sci. Data">
        <title>The draft genome sequence of cork oak.</title>
        <authorList>
            <person name="Ramos A.M."/>
            <person name="Usie A."/>
            <person name="Barbosa P."/>
            <person name="Barros P.M."/>
            <person name="Capote T."/>
            <person name="Chaves I."/>
            <person name="Simoes F."/>
            <person name="Abreu I."/>
            <person name="Carrasquinho I."/>
            <person name="Faro C."/>
            <person name="Guimaraes J.B."/>
            <person name="Mendonca D."/>
            <person name="Nobrega F."/>
            <person name="Rodrigues L."/>
            <person name="Saibo N.J.M."/>
            <person name="Varela M.C."/>
            <person name="Egas C."/>
            <person name="Matos J."/>
            <person name="Miguel C.M."/>
            <person name="Oliveira M.M."/>
            <person name="Ricardo C.P."/>
            <person name="Goncalves S."/>
        </authorList>
    </citation>
    <scope>NUCLEOTIDE SEQUENCE [LARGE SCALE GENOMIC DNA]</scope>
    <source>
        <strain evidence="10">cv. HL8</strain>
    </source>
</reference>
<evidence type="ECO:0000313" key="10">
    <source>
        <dbReference type="Proteomes" id="UP000237347"/>
    </source>
</evidence>
<sequence length="251" mass="27557">MAAHKQASFILLSLLIISLCKPSQAAGIAIYWAQNSNEVSLADNCATRNYQYVNLAFLNKFGNGQTPMLKLAGHCDPSANTCTRFSSEIKACQGQGIKVFLSLGGYDGSYTLSTADDGKQVANYLWKNYLGAPQCPFPDTHLDTDIKTGLFDYVWVQFYNRDCQYAGNANNLLNSWKTWTTVQAKQVFLGVPSAPEAAENGGFIPADVRKNQVLPSIRRLLPNFVLLGFAVKAVGESSQHSLRQNTTTTLR</sequence>
<feature type="signal peptide" evidence="7">
    <location>
        <begin position="1"/>
        <end position="25"/>
    </location>
</feature>
<dbReference type="InterPro" id="IPR017853">
    <property type="entry name" value="GH"/>
</dbReference>
<evidence type="ECO:0000259" key="8">
    <source>
        <dbReference type="PROSITE" id="PS51910"/>
    </source>
</evidence>
<keyword evidence="6" id="KW-0624">Polysaccharide degradation</keyword>
<dbReference type="SUPFAM" id="SSF51445">
    <property type="entry name" value="(Trans)glycosidases"/>
    <property type="match status" value="1"/>
</dbReference>
<evidence type="ECO:0000256" key="5">
    <source>
        <dbReference type="ARBA" id="ARBA00023277"/>
    </source>
</evidence>
<dbReference type="Proteomes" id="UP000237347">
    <property type="component" value="Unassembled WGS sequence"/>
</dbReference>
<keyword evidence="5" id="KW-0119">Carbohydrate metabolism</keyword>
<evidence type="ECO:0000256" key="1">
    <source>
        <dbReference type="ARBA" id="ARBA00000822"/>
    </source>
</evidence>
<organism evidence="9 10">
    <name type="scientific">Quercus suber</name>
    <name type="common">Cork oak</name>
    <dbReference type="NCBI Taxonomy" id="58331"/>
    <lineage>
        <taxon>Eukaryota</taxon>
        <taxon>Viridiplantae</taxon>
        <taxon>Streptophyta</taxon>
        <taxon>Embryophyta</taxon>
        <taxon>Tracheophyta</taxon>
        <taxon>Spermatophyta</taxon>
        <taxon>Magnoliopsida</taxon>
        <taxon>eudicotyledons</taxon>
        <taxon>Gunneridae</taxon>
        <taxon>Pentapetalae</taxon>
        <taxon>rosids</taxon>
        <taxon>fabids</taxon>
        <taxon>Fagales</taxon>
        <taxon>Fagaceae</taxon>
        <taxon>Quercus</taxon>
    </lineage>
</organism>
<dbReference type="GO" id="GO:0000272">
    <property type="term" value="P:polysaccharide catabolic process"/>
    <property type="evidence" value="ECO:0007669"/>
    <property type="project" value="UniProtKB-KW"/>
</dbReference>
<keyword evidence="2 7" id="KW-0732">Signal</keyword>
<accession>A0AAW0L1L9</accession>
<dbReference type="GO" id="GO:0006032">
    <property type="term" value="P:chitin catabolic process"/>
    <property type="evidence" value="ECO:0007669"/>
    <property type="project" value="UniProtKB-KW"/>
</dbReference>
<feature type="chain" id="PRO_5043956813" evidence="7">
    <location>
        <begin position="26"/>
        <end position="251"/>
    </location>
</feature>
<dbReference type="GO" id="GO:0005576">
    <property type="term" value="C:extracellular region"/>
    <property type="evidence" value="ECO:0007669"/>
    <property type="project" value="TreeGrafter"/>
</dbReference>
<evidence type="ECO:0000256" key="2">
    <source>
        <dbReference type="ARBA" id="ARBA00022729"/>
    </source>
</evidence>
<dbReference type="AlphaFoldDB" id="A0AAW0L1L9"/>
<dbReference type="PANTHER" id="PTHR45708:SF22">
    <property type="entry name" value="ACIDIC ENDOCHITINASE"/>
    <property type="match status" value="1"/>
</dbReference>
<evidence type="ECO:0000256" key="4">
    <source>
        <dbReference type="ARBA" id="ARBA00023157"/>
    </source>
</evidence>
<evidence type="ECO:0000313" key="9">
    <source>
        <dbReference type="EMBL" id="KAK7844176.1"/>
    </source>
</evidence>
<comment type="catalytic activity">
    <reaction evidence="1">
        <text>Random endo-hydrolysis of N-acetyl-beta-D-glucosaminide (1-&gt;4)-beta-linkages in chitin and chitodextrins.</text>
        <dbReference type="EC" id="3.2.1.14"/>
    </reaction>
</comment>
<dbReference type="InterPro" id="IPR001223">
    <property type="entry name" value="Glyco_hydro18_cat"/>
</dbReference>
<dbReference type="EMBL" id="PKMF04000190">
    <property type="protein sequence ID" value="KAK7844176.1"/>
    <property type="molecule type" value="Genomic_DNA"/>
</dbReference>
<keyword evidence="4" id="KW-1015">Disulfide bond</keyword>
<dbReference type="PROSITE" id="PS51910">
    <property type="entry name" value="GH18_2"/>
    <property type="match status" value="1"/>
</dbReference>
<evidence type="ECO:0000256" key="6">
    <source>
        <dbReference type="ARBA" id="ARBA00023326"/>
    </source>
</evidence>
<evidence type="ECO:0000256" key="3">
    <source>
        <dbReference type="ARBA" id="ARBA00023024"/>
    </source>
</evidence>
<feature type="domain" description="GH18" evidence="8">
    <location>
        <begin position="26"/>
        <end position="251"/>
    </location>
</feature>
<keyword evidence="10" id="KW-1185">Reference proteome</keyword>
<name>A0AAW0L1L9_QUESU</name>
<dbReference type="Gene3D" id="3.20.20.80">
    <property type="entry name" value="Glycosidases"/>
    <property type="match status" value="2"/>
</dbReference>
<comment type="caution">
    <text evidence="9">The sequence shown here is derived from an EMBL/GenBank/DDBJ whole genome shotgun (WGS) entry which is preliminary data.</text>
</comment>
<keyword evidence="3" id="KW-0146">Chitin degradation</keyword>
<proteinExistence type="predicted"/>